<proteinExistence type="predicted"/>
<dbReference type="AlphaFoldDB" id="E2AAW8"/>
<evidence type="ECO:0008006" key="3">
    <source>
        <dbReference type="Google" id="ProtNLM"/>
    </source>
</evidence>
<dbReference type="InParanoid" id="E2AAW8"/>
<name>E2AAW8_CAMFO</name>
<keyword evidence="2" id="KW-1185">Reference proteome</keyword>
<evidence type="ECO:0000313" key="1">
    <source>
        <dbReference type="EMBL" id="EFN69422.1"/>
    </source>
</evidence>
<dbReference type="OrthoDB" id="7553890at2759"/>
<dbReference type="Proteomes" id="UP000000311">
    <property type="component" value="Unassembled WGS sequence"/>
</dbReference>
<reference evidence="1 2" key="1">
    <citation type="journal article" date="2010" name="Science">
        <title>Genomic comparison of the ants Camponotus floridanus and Harpegnathos saltator.</title>
        <authorList>
            <person name="Bonasio R."/>
            <person name="Zhang G."/>
            <person name="Ye C."/>
            <person name="Mutti N.S."/>
            <person name="Fang X."/>
            <person name="Qin N."/>
            <person name="Donahue G."/>
            <person name="Yang P."/>
            <person name="Li Q."/>
            <person name="Li C."/>
            <person name="Zhang P."/>
            <person name="Huang Z."/>
            <person name="Berger S.L."/>
            <person name="Reinberg D."/>
            <person name="Wang J."/>
            <person name="Liebig J."/>
        </authorList>
    </citation>
    <scope>NUCLEOTIDE SEQUENCE [LARGE SCALE GENOMIC DNA]</scope>
    <source>
        <strain evidence="2">C129</strain>
    </source>
</reference>
<dbReference type="SUPFAM" id="SSF49265">
    <property type="entry name" value="Fibronectin type III"/>
    <property type="match status" value="1"/>
</dbReference>
<sequence>MRCLTPYEKGYNFENVTATTNSIIVNHPEPVVKSGCKKYRLLTTIYTIFVSCLNNNLNKSEEFNVQTYERYYEIQNLTPFTKYKLKFNLSNFYFGQLSINPFESNVTQVNTNSGKLNAPENVSVLALTPTIAVVHWMLKKVKCVAVIYEVHWKSVTLVDGTQQKGKQFINVPKHMIDGRFFTKINLSLPLQDYLIYVRVYPVNFSDFYNESLNEIVHITKQYYFERGQYK</sequence>
<dbReference type="STRING" id="104421.E2AAW8"/>
<gene>
    <name evidence="1" type="ORF">EAG_07574</name>
</gene>
<protein>
    <recommendedName>
        <fullName evidence="3">Protein sevenless</fullName>
    </recommendedName>
</protein>
<dbReference type="InterPro" id="IPR036116">
    <property type="entry name" value="FN3_sf"/>
</dbReference>
<dbReference type="EMBL" id="GL438197">
    <property type="protein sequence ID" value="EFN69422.1"/>
    <property type="molecule type" value="Genomic_DNA"/>
</dbReference>
<organism evidence="2">
    <name type="scientific">Camponotus floridanus</name>
    <name type="common">Florida carpenter ant</name>
    <dbReference type="NCBI Taxonomy" id="104421"/>
    <lineage>
        <taxon>Eukaryota</taxon>
        <taxon>Metazoa</taxon>
        <taxon>Ecdysozoa</taxon>
        <taxon>Arthropoda</taxon>
        <taxon>Hexapoda</taxon>
        <taxon>Insecta</taxon>
        <taxon>Pterygota</taxon>
        <taxon>Neoptera</taxon>
        <taxon>Endopterygota</taxon>
        <taxon>Hymenoptera</taxon>
        <taxon>Apocrita</taxon>
        <taxon>Aculeata</taxon>
        <taxon>Formicoidea</taxon>
        <taxon>Formicidae</taxon>
        <taxon>Formicinae</taxon>
        <taxon>Camponotus</taxon>
    </lineage>
</organism>
<evidence type="ECO:0000313" key="2">
    <source>
        <dbReference type="Proteomes" id="UP000000311"/>
    </source>
</evidence>
<accession>E2AAW8</accession>